<dbReference type="Gene3D" id="2.60.40.10">
    <property type="entry name" value="Immunoglobulins"/>
    <property type="match status" value="2"/>
</dbReference>
<keyword evidence="2" id="KW-0472">Membrane</keyword>
<organism evidence="4 5">
    <name type="scientific">Anaerosalibacter massiliensis</name>
    <dbReference type="NCBI Taxonomy" id="1347392"/>
    <lineage>
        <taxon>Bacteria</taxon>
        <taxon>Bacillati</taxon>
        <taxon>Bacillota</taxon>
        <taxon>Tissierellia</taxon>
        <taxon>Tissierellales</taxon>
        <taxon>Sporanaerobacteraceae</taxon>
        <taxon>Anaerosalibacter</taxon>
    </lineage>
</organism>
<feature type="region of interest" description="Disordered" evidence="1">
    <location>
        <begin position="77"/>
        <end position="138"/>
    </location>
</feature>
<dbReference type="RefSeq" id="WP_042683034.1">
    <property type="nucleotide sequence ID" value="NZ_CABKTM010000049.1"/>
</dbReference>
<accession>A0A9X2MMV3</accession>
<dbReference type="Gene3D" id="2.170.130.30">
    <property type="match status" value="1"/>
</dbReference>
<dbReference type="AlphaFoldDB" id="A0A9X2MMV3"/>
<proteinExistence type="predicted"/>
<keyword evidence="2" id="KW-0812">Transmembrane</keyword>
<name>A0A9X2MMV3_9FIRM</name>
<evidence type="ECO:0000313" key="4">
    <source>
        <dbReference type="EMBL" id="MCR2043941.1"/>
    </source>
</evidence>
<feature type="domain" description="Transcobalamin-like C-terminal" evidence="3">
    <location>
        <begin position="616"/>
        <end position="652"/>
    </location>
</feature>
<dbReference type="OrthoDB" id="1707134at2"/>
<keyword evidence="2" id="KW-1133">Transmembrane helix</keyword>
<reference evidence="4" key="1">
    <citation type="submission" date="2022-07" db="EMBL/GenBank/DDBJ databases">
        <title>Enhanced cultured diversity of the mouse gut microbiota enables custom-made synthetic communities.</title>
        <authorList>
            <person name="Afrizal A."/>
        </authorList>
    </citation>
    <scope>NUCLEOTIDE SEQUENCE</scope>
    <source>
        <strain evidence="4">DSM 29482</strain>
    </source>
</reference>
<dbReference type="Proteomes" id="UP001142078">
    <property type="component" value="Unassembled WGS sequence"/>
</dbReference>
<dbReference type="EMBL" id="JANJZL010000004">
    <property type="protein sequence ID" value="MCR2043941.1"/>
    <property type="molecule type" value="Genomic_DNA"/>
</dbReference>
<dbReference type="InterPro" id="IPR013783">
    <property type="entry name" value="Ig-like_fold"/>
</dbReference>
<evidence type="ECO:0000259" key="3">
    <source>
        <dbReference type="Pfam" id="PF14478"/>
    </source>
</evidence>
<dbReference type="Pfam" id="PF14478">
    <property type="entry name" value="DUF4430"/>
    <property type="match status" value="1"/>
</dbReference>
<gene>
    <name evidence="4" type="ORF">NSA23_07375</name>
</gene>
<evidence type="ECO:0000256" key="1">
    <source>
        <dbReference type="SAM" id="MobiDB-lite"/>
    </source>
</evidence>
<evidence type="ECO:0000256" key="2">
    <source>
        <dbReference type="SAM" id="Phobius"/>
    </source>
</evidence>
<keyword evidence="5" id="KW-1185">Reference proteome</keyword>
<comment type="caution">
    <text evidence="4">The sequence shown here is derived from an EMBL/GenBank/DDBJ whole genome shotgun (WGS) entry which is preliminary data.</text>
</comment>
<protein>
    <submittedName>
        <fullName evidence="4">DUF4430 domain-containing protein</fullName>
    </submittedName>
</protein>
<evidence type="ECO:0000313" key="5">
    <source>
        <dbReference type="Proteomes" id="UP001142078"/>
    </source>
</evidence>
<feature type="transmembrane region" description="Helical" evidence="2">
    <location>
        <begin position="21"/>
        <end position="40"/>
    </location>
</feature>
<feature type="compositionally biased region" description="Basic and acidic residues" evidence="1">
    <location>
        <begin position="82"/>
        <end position="114"/>
    </location>
</feature>
<sequence>MKNFFGKFKKVISNNQKFFRYFTAIFVMIFFITYIGNILGNQSILNPENPIKGIAENSSQVALASHDDPLVEIEELTEEDLEEKKEDDKLKDNAKGTENNEDKKDESKNNKNEGAESDEINPESSNIEIVNSEDANKDTDRSKINEYFTTSIVHNEIVTDEEYSFVIKQKDHGLKVRKTEVFVSNGLVKDFKGTVILDEGINSIKVRVIYEDKDGKIFSVSKTYIVHLNIDEIVIYSNLKDGIKVTKAELSFTASAKKGGKDLPVDVHLNGKKIKEETKNNYNVNLTEGENKFLISASDDEGNTKEKSYLITYEKKDTKIKIITNLKDEQWVTDPNFSFNAIAKVDDEKVKLEVEHHGKYIQGDDKGNYSLTFTEEGRQRINLTAIHGEDIKQETYTIYYRVLPGKGDEDDNDRFNPTIKTNLKEGITIKSSIYNIWVIAKDYKGNRIDASNIIVSCNGKPVSINWTDGGQTSYNLPIRNGANRVDIIARDSEGNRTKSTFRSIKGIVKEKGEVTGHATISIEATTIGLGYIIPPTKVEIREGEDASVLLDNFLKERGFNYEHQGRISDSFYLAHLIKPGLVTNPVIPEDLAELVAEEADRFGPEIYNTDSLGEFDFSNGSGWMYSVNGHYPNYGFADQYLIDGDVIRIRYTLFFGRDIGGAGGLGGQGQNWHKEW</sequence>
<dbReference type="InterPro" id="IPR027954">
    <property type="entry name" value="Transcobalamin-like_C"/>
</dbReference>